<name>A0A239Q1J0_9RHOB</name>
<dbReference type="SMART" id="SM00895">
    <property type="entry name" value="FCD"/>
    <property type="match status" value="1"/>
</dbReference>
<dbReference type="Proteomes" id="UP000198307">
    <property type="component" value="Unassembled WGS sequence"/>
</dbReference>
<dbReference type="GO" id="GO:0003677">
    <property type="term" value="F:DNA binding"/>
    <property type="evidence" value="ECO:0007669"/>
    <property type="project" value="UniProtKB-KW"/>
</dbReference>
<dbReference type="Pfam" id="PF00392">
    <property type="entry name" value="GntR"/>
    <property type="match status" value="1"/>
</dbReference>
<dbReference type="Pfam" id="PF07729">
    <property type="entry name" value="FCD"/>
    <property type="match status" value="1"/>
</dbReference>
<organism evidence="5 6">
    <name type="scientific">Paracoccus seriniphilus</name>
    <dbReference type="NCBI Taxonomy" id="184748"/>
    <lineage>
        <taxon>Bacteria</taxon>
        <taxon>Pseudomonadati</taxon>
        <taxon>Pseudomonadota</taxon>
        <taxon>Alphaproteobacteria</taxon>
        <taxon>Rhodobacterales</taxon>
        <taxon>Paracoccaceae</taxon>
        <taxon>Paracoccus</taxon>
    </lineage>
</organism>
<dbReference type="PANTHER" id="PTHR43537:SF44">
    <property type="entry name" value="GNTR FAMILY REGULATORY PROTEIN"/>
    <property type="match status" value="1"/>
</dbReference>
<keyword evidence="3" id="KW-0804">Transcription</keyword>
<keyword evidence="2" id="KW-0238">DNA-binding</keyword>
<proteinExistence type="predicted"/>
<sequence>MDPEENTKKSVRAADAIVTAIENRIASGKLKDGAPLPAERALMEEFGASRTVVREAITALSNRGLIEARPRFRPVVRHIGYDSVIDTTSPVIRRLLHDPQGVKNLYKARVFVERLLVRDAATGANREDIRRLKEKLAENAAAIDDSERFYQTDVAFHRVLYEIADNPVFTATHEGFVAWLAPQWEQMERLPERNRRNYAAHERIYTAILERDPDAAEAAIVQHLDAAWDFVSTTFFPDLPGT</sequence>
<dbReference type="InterPro" id="IPR036390">
    <property type="entry name" value="WH_DNA-bd_sf"/>
</dbReference>
<dbReference type="InterPro" id="IPR000524">
    <property type="entry name" value="Tscrpt_reg_HTH_GntR"/>
</dbReference>
<evidence type="ECO:0000256" key="3">
    <source>
        <dbReference type="ARBA" id="ARBA00023163"/>
    </source>
</evidence>
<evidence type="ECO:0000313" key="5">
    <source>
        <dbReference type="EMBL" id="SNT76310.1"/>
    </source>
</evidence>
<dbReference type="SUPFAM" id="SSF46785">
    <property type="entry name" value="Winged helix' DNA-binding domain"/>
    <property type="match status" value="1"/>
</dbReference>
<dbReference type="SUPFAM" id="SSF48008">
    <property type="entry name" value="GntR ligand-binding domain-like"/>
    <property type="match status" value="1"/>
</dbReference>
<dbReference type="PANTHER" id="PTHR43537">
    <property type="entry name" value="TRANSCRIPTIONAL REGULATOR, GNTR FAMILY"/>
    <property type="match status" value="1"/>
</dbReference>
<dbReference type="RefSeq" id="WP_089345629.1">
    <property type="nucleotide sequence ID" value="NZ_CP067131.1"/>
</dbReference>
<dbReference type="EMBL" id="FZQB01000018">
    <property type="protein sequence ID" value="SNT76310.1"/>
    <property type="molecule type" value="Genomic_DNA"/>
</dbReference>
<dbReference type="InterPro" id="IPR011711">
    <property type="entry name" value="GntR_C"/>
</dbReference>
<keyword evidence="6" id="KW-1185">Reference proteome</keyword>
<dbReference type="GO" id="GO:0003700">
    <property type="term" value="F:DNA-binding transcription factor activity"/>
    <property type="evidence" value="ECO:0007669"/>
    <property type="project" value="InterPro"/>
</dbReference>
<evidence type="ECO:0000259" key="4">
    <source>
        <dbReference type="PROSITE" id="PS50949"/>
    </source>
</evidence>
<dbReference type="AlphaFoldDB" id="A0A239Q1J0"/>
<gene>
    <name evidence="5" type="ORF">SAMN05444959_11819</name>
</gene>
<dbReference type="PROSITE" id="PS50949">
    <property type="entry name" value="HTH_GNTR"/>
    <property type="match status" value="1"/>
</dbReference>
<dbReference type="OrthoDB" id="9028214at2"/>
<dbReference type="SMART" id="SM00345">
    <property type="entry name" value="HTH_GNTR"/>
    <property type="match status" value="1"/>
</dbReference>
<keyword evidence="1" id="KW-0805">Transcription regulation</keyword>
<dbReference type="PRINTS" id="PR00035">
    <property type="entry name" value="HTHGNTR"/>
</dbReference>
<evidence type="ECO:0000256" key="1">
    <source>
        <dbReference type="ARBA" id="ARBA00023015"/>
    </source>
</evidence>
<dbReference type="InterPro" id="IPR008920">
    <property type="entry name" value="TF_FadR/GntR_C"/>
</dbReference>
<dbReference type="Gene3D" id="1.20.120.530">
    <property type="entry name" value="GntR ligand-binding domain-like"/>
    <property type="match status" value="1"/>
</dbReference>
<feature type="domain" description="HTH gntR-type" evidence="4">
    <location>
        <begin position="11"/>
        <end position="79"/>
    </location>
</feature>
<accession>A0A239Q1J0</accession>
<dbReference type="Gene3D" id="1.10.10.10">
    <property type="entry name" value="Winged helix-like DNA-binding domain superfamily/Winged helix DNA-binding domain"/>
    <property type="match status" value="1"/>
</dbReference>
<evidence type="ECO:0000256" key="2">
    <source>
        <dbReference type="ARBA" id="ARBA00023125"/>
    </source>
</evidence>
<evidence type="ECO:0000313" key="6">
    <source>
        <dbReference type="Proteomes" id="UP000198307"/>
    </source>
</evidence>
<dbReference type="CDD" id="cd07377">
    <property type="entry name" value="WHTH_GntR"/>
    <property type="match status" value="1"/>
</dbReference>
<dbReference type="InterPro" id="IPR036388">
    <property type="entry name" value="WH-like_DNA-bd_sf"/>
</dbReference>
<protein>
    <submittedName>
        <fullName evidence="5">Transcriptional regulator, GntR family</fullName>
    </submittedName>
</protein>
<reference evidence="5 6" key="1">
    <citation type="submission" date="2017-07" db="EMBL/GenBank/DDBJ databases">
        <authorList>
            <person name="Sun Z.S."/>
            <person name="Albrecht U."/>
            <person name="Echele G."/>
            <person name="Lee C.C."/>
        </authorList>
    </citation>
    <scope>NUCLEOTIDE SEQUENCE [LARGE SCALE GENOMIC DNA]</scope>
    <source>
        <strain evidence="5 6">DSM 14827</strain>
    </source>
</reference>